<keyword evidence="6" id="KW-0732">Signal</keyword>
<sequence length="514" mass="56201">MSSKYKIKLKTVSALLLLLAAPVIADRTAFAERTSSVENNSSLNENNSNSNENNSNSNENNSNSNRLQNMFRATNSHGTEATFSTAGFIDLDNPFFKNIGTNGRSCASCHIPSQGWTITPKGVQELFEKTEGLDPLFRPVDGANNPDSPHPDQLTLEERRTAYSMLLNKGNIRVGIGMPAGAEFELTDVDDPYGFASETELSLFRRPMPSTNLKFLSAVMWDSRETTEDLTSTNCIVGTTHCFSPVSVDLSTQSNNATLGHAEALNDLSEEERKAIVDFELSLFSAQIEDNEAGSLTAEKARGGPQALLEQDYYFGINDTIEGDYQTGAAFNPNVMSLYDSWNRFNKRTRSARRTTQARAAIARGQALFNTKPINITGVKGLNDDLDEPVIAGTCTTCHNTPNSGNHSTPVPLDIGISDASRRTPDMPLYTLRNKETGETIQTTDPGRALVTGKWKDIGRFKGPILRSVASRPPYFHDGSAADLPAVVEFYNDRFNIGLTAKERADLVAFLAAL</sequence>
<dbReference type="InterPro" id="IPR009056">
    <property type="entry name" value="Cyt_c-like_dom"/>
</dbReference>
<evidence type="ECO:0000256" key="6">
    <source>
        <dbReference type="SAM" id="SignalP"/>
    </source>
</evidence>
<dbReference type="AlphaFoldDB" id="A0A1H2UUH1"/>
<evidence type="ECO:0000313" key="8">
    <source>
        <dbReference type="EMBL" id="SDW59742.1"/>
    </source>
</evidence>
<dbReference type="GO" id="GO:0020037">
    <property type="term" value="F:heme binding"/>
    <property type="evidence" value="ECO:0007669"/>
    <property type="project" value="InterPro"/>
</dbReference>
<organism evidence="8 9">
    <name type="scientific">Nitrosomonas communis</name>
    <dbReference type="NCBI Taxonomy" id="44574"/>
    <lineage>
        <taxon>Bacteria</taxon>
        <taxon>Pseudomonadati</taxon>
        <taxon>Pseudomonadota</taxon>
        <taxon>Betaproteobacteria</taxon>
        <taxon>Nitrosomonadales</taxon>
        <taxon>Nitrosomonadaceae</taxon>
        <taxon>Nitrosomonas</taxon>
    </lineage>
</organism>
<accession>A0A1H2UUH1</accession>
<dbReference type="GO" id="GO:0046872">
    <property type="term" value="F:metal ion binding"/>
    <property type="evidence" value="ECO:0007669"/>
    <property type="project" value="UniProtKB-KW"/>
</dbReference>
<dbReference type="SUPFAM" id="SSF46626">
    <property type="entry name" value="Cytochrome c"/>
    <property type="match status" value="1"/>
</dbReference>
<evidence type="ECO:0000256" key="3">
    <source>
        <dbReference type="ARBA" id="ARBA00023004"/>
    </source>
</evidence>
<evidence type="ECO:0000256" key="1">
    <source>
        <dbReference type="ARBA" id="ARBA00022617"/>
    </source>
</evidence>
<dbReference type="EMBL" id="FNNH01000018">
    <property type="protein sequence ID" value="SDW59742.1"/>
    <property type="molecule type" value="Genomic_DNA"/>
</dbReference>
<dbReference type="InterPro" id="IPR051395">
    <property type="entry name" value="Cytochrome_c_Peroxidase/MauG"/>
</dbReference>
<proteinExistence type="predicted"/>
<dbReference type="InterPro" id="IPR036909">
    <property type="entry name" value="Cyt_c-like_dom_sf"/>
</dbReference>
<evidence type="ECO:0000313" key="9">
    <source>
        <dbReference type="Proteomes" id="UP000183454"/>
    </source>
</evidence>
<evidence type="ECO:0000256" key="4">
    <source>
        <dbReference type="PROSITE-ProRule" id="PRU00433"/>
    </source>
</evidence>
<reference evidence="8 9" key="1">
    <citation type="submission" date="2016-10" db="EMBL/GenBank/DDBJ databases">
        <authorList>
            <person name="de Groot N.N."/>
        </authorList>
    </citation>
    <scope>NUCLEOTIDE SEQUENCE [LARGE SCALE GENOMIC DNA]</scope>
    <source>
        <strain evidence="8 9">Nm110</strain>
    </source>
</reference>
<dbReference type="PROSITE" id="PS51007">
    <property type="entry name" value="CYTC"/>
    <property type="match status" value="1"/>
</dbReference>
<keyword evidence="2 4" id="KW-0479">Metal-binding</keyword>
<gene>
    <name evidence="8" type="ORF">SAMN05421882_10185</name>
</gene>
<keyword evidence="1 4" id="KW-0349">Heme</keyword>
<feature type="region of interest" description="Disordered" evidence="5">
    <location>
        <begin position="34"/>
        <end position="65"/>
    </location>
</feature>
<name>A0A1H2UUH1_9PROT</name>
<dbReference type="Proteomes" id="UP000183454">
    <property type="component" value="Unassembled WGS sequence"/>
</dbReference>
<feature type="domain" description="Cytochrome c" evidence="7">
    <location>
        <begin position="360"/>
        <end position="514"/>
    </location>
</feature>
<feature type="chain" id="PRO_5010353901" description="Cytochrome c domain-containing protein" evidence="6">
    <location>
        <begin position="26"/>
        <end position="514"/>
    </location>
</feature>
<dbReference type="PANTHER" id="PTHR30600">
    <property type="entry name" value="CYTOCHROME C PEROXIDASE-RELATED"/>
    <property type="match status" value="1"/>
</dbReference>
<keyword evidence="3 4" id="KW-0408">Iron</keyword>
<feature type="compositionally biased region" description="Low complexity" evidence="5">
    <location>
        <begin position="36"/>
        <end position="65"/>
    </location>
</feature>
<dbReference type="GO" id="GO:0004130">
    <property type="term" value="F:cytochrome-c peroxidase activity"/>
    <property type="evidence" value="ECO:0007669"/>
    <property type="project" value="TreeGrafter"/>
</dbReference>
<evidence type="ECO:0000256" key="2">
    <source>
        <dbReference type="ARBA" id="ARBA00022723"/>
    </source>
</evidence>
<dbReference type="Gene3D" id="1.10.760.10">
    <property type="entry name" value="Cytochrome c-like domain"/>
    <property type="match status" value="1"/>
</dbReference>
<evidence type="ECO:0000256" key="5">
    <source>
        <dbReference type="SAM" id="MobiDB-lite"/>
    </source>
</evidence>
<protein>
    <recommendedName>
        <fullName evidence="7">Cytochrome c domain-containing protein</fullName>
    </recommendedName>
</protein>
<dbReference type="GO" id="GO:0009055">
    <property type="term" value="F:electron transfer activity"/>
    <property type="evidence" value="ECO:0007669"/>
    <property type="project" value="InterPro"/>
</dbReference>
<feature type="signal peptide" evidence="6">
    <location>
        <begin position="1"/>
        <end position="25"/>
    </location>
</feature>
<evidence type="ECO:0000259" key="7">
    <source>
        <dbReference type="PROSITE" id="PS51007"/>
    </source>
</evidence>